<evidence type="ECO:0000313" key="5">
    <source>
        <dbReference type="Proteomes" id="UP000490800"/>
    </source>
</evidence>
<comment type="similarity">
    <text evidence="1">Belongs to the 'GDXG' lipolytic enzyme family.</text>
</comment>
<comment type="caution">
    <text evidence="4">The sequence shown here is derived from an EMBL/GenBank/DDBJ whole genome shotgun (WGS) entry which is preliminary data.</text>
</comment>
<dbReference type="AlphaFoldDB" id="A0A7X3FKH5"/>
<dbReference type="OrthoDB" id="9815425at2"/>
<feature type="domain" description="Alpha/beta hydrolase fold-3" evidence="3">
    <location>
        <begin position="78"/>
        <end position="287"/>
    </location>
</feature>
<dbReference type="InterPro" id="IPR029058">
    <property type="entry name" value="AB_hydrolase_fold"/>
</dbReference>
<protein>
    <submittedName>
        <fullName evidence="4">Alpha/beta hydrolase fold domain-containing protein</fullName>
    </submittedName>
</protein>
<proteinExistence type="inferred from homology"/>
<dbReference type="GO" id="GO:0005829">
    <property type="term" value="C:cytosol"/>
    <property type="evidence" value="ECO:0007669"/>
    <property type="project" value="TreeGrafter"/>
</dbReference>
<dbReference type="PANTHER" id="PTHR23025:SF4">
    <property type="entry name" value="ALPHA_BETA HYDROLASE FOLD-3 DOMAIN-CONTAINING PROTEIN"/>
    <property type="match status" value="1"/>
</dbReference>
<dbReference type="RefSeq" id="WP_157337703.1">
    <property type="nucleotide sequence ID" value="NZ_RHLK01000012.1"/>
</dbReference>
<dbReference type="FunFam" id="3.40.50.1820:FF:000089">
    <property type="entry name" value="Alpha/beta hydrolase"/>
    <property type="match status" value="1"/>
</dbReference>
<dbReference type="GO" id="GO:0019433">
    <property type="term" value="P:triglyceride catabolic process"/>
    <property type="evidence" value="ECO:0007669"/>
    <property type="project" value="TreeGrafter"/>
</dbReference>
<keyword evidence="2 4" id="KW-0378">Hydrolase</keyword>
<organism evidence="4 5">
    <name type="scientific">Paenibacillus lutrae</name>
    <dbReference type="NCBI Taxonomy" id="2078573"/>
    <lineage>
        <taxon>Bacteria</taxon>
        <taxon>Bacillati</taxon>
        <taxon>Bacillota</taxon>
        <taxon>Bacilli</taxon>
        <taxon>Bacillales</taxon>
        <taxon>Paenibacillaceae</taxon>
        <taxon>Paenibacillus</taxon>
    </lineage>
</organism>
<dbReference type="Pfam" id="PF07859">
    <property type="entry name" value="Abhydrolase_3"/>
    <property type="match status" value="1"/>
</dbReference>
<dbReference type="Gene3D" id="3.40.50.1820">
    <property type="entry name" value="alpha/beta hydrolase"/>
    <property type="match status" value="1"/>
</dbReference>
<accession>A0A7X3FKH5</accession>
<gene>
    <name evidence="4" type="ORF">EDM21_17840</name>
</gene>
<dbReference type="PANTHER" id="PTHR23025">
    <property type="entry name" value="TRIACYLGLYCEROL LIPASE"/>
    <property type="match status" value="1"/>
</dbReference>
<dbReference type="Proteomes" id="UP000490800">
    <property type="component" value="Unassembled WGS sequence"/>
</dbReference>
<evidence type="ECO:0000259" key="3">
    <source>
        <dbReference type="Pfam" id="PF07859"/>
    </source>
</evidence>
<evidence type="ECO:0000256" key="2">
    <source>
        <dbReference type="ARBA" id="ARBA00022801"/>
    </source>
</evidence>
<evidence type="ECO:0000313" key="4">
    <source>
        <dbReference type="EMBL" id="MVP01361.1"/>
    </source>
</evidence>
<dbReference type="GO" id="GO:0004771">
    <property type="term" value="F:sterol ester esterase activity"/>
    <property type="evidence" value="ECO:0007669"/>
    <property type="project" value="TreeGrafter"/>
</dbReference>
<keyword evidence="5" id="KW-1185">Reference proteome</keyword>
<dbReference type="SUPFAM" id="SSF53474">
    <property type="entry name" value="alpha/beta-Hydrolases"/>
    <property type="match status" value="1"/>
</dbReference>
<evidence type="ECO:0000256" key="1">
    <source>
        <dbReference type="ARBA" id="ARBA00010515"/>
    </source>
</evidence>
<name>A0A7X3FKH5_9BACL</name>
<sequence>MPVEPRIGFMLKQMNAAPQPDYEQLSADELRRSKNPVYVSEEGREEVKQVADRVIPLEGRDLPVRVYTPEGEAPYPALVYYHGGGFVLGSIDSHDSICRNLANSVRAVVISVDYRLAPEHKFPAAVEDAYESLLWIAEHPDVFGIDSARMAVGGDSAGGNLATVAAIKAREAGKPALLYQLLCYPAAGFEEEDPASLRENGEGYILTAGMMEWFSKQYLNKEEESRNPYAYPIHFQTEDLTGLPPAMVVTAQYDPLRDSGQAYAEKLMNAGVEVVYKNYEDLVHGFMNMHQLVPRTQEALNEMASQLRLALGTNGRFN</sequence>
<reference evidence="4 5" key="1">
    <citation type="journal article" date="2019" name="Microorganisms">
        <title>Paenibacillus lutrae sp. nov., A Chitinolytic Species Isolated from A River Otter in Castril Natural Park, Granada, Spain.</title>
        <authorList>
            <person name="Rodriguez M."/>
            <person name="Reina J.C."/>
            <person name="Bejar V."/>
            <person name="Llamas I."/>
        </authorList>
    </citation>
    <scope>NUCLEOTIDE SEQUENCE [LARGE SCALE GENOMIC DNA]</scope>
    <source>
        <strain evidence="4 5">N10</strain>
    </source>
</reference>
<dbReference type="GO" id="GO:0004806">
    <property type="term" value="F:triacylglycerol lipase activity"/>
    <property type="evidence" value="ECO:0007669"/>
    <property type="project" value="TreeGrafter"/>
</dbReference>
<dbReference type="InterPro" id="IPR013094">
    <property type="entry name" value="AB_hydrolase_3"/>
</dbReference>
<dbReference type="EMBL" id="RHLK01000012">
    <property type="protein sequence ID" value="MVP01361.1"/>
    <property type="molecule type" value="Genomic_DNA"/>
</dbReference>